<dbReference type="InterPro" id="IPR004026">
    <property type="entry name" value="Ada_DNA_repair_Zn-bd"/>
</dbReference>
<comment type="catalytic activity">
    <reaction evidence="11">
        <text>a 6-O-methyl-2'-deoxyguanosine in DNA + L-cysteinyl-[protein] = S-methyl-L-cysteinyl-[protein] + a 2'-deoxyguanosine in DNA</text>
        <dbReference type="Rhea" id="RHEA:24000"/>
        <dbReference type="Rhea" id="RHEA-COMP:10131"/>
        <dbReference type="Rhea" id="RHEA-COMP:10132"/>
        <dbReference type="Rhea" id="RHEA-COMP:11367"/>
        <dbReference type="Rhea" id="RHEA-COMP:11368"/>
        <dbReference type="ChEBI" id="CHEBI:29950"/>
        <dbReference type="ChEBI" id="CHEBI:82612"/>
        <dbReference type="ChEBI" id="CHEBI:85445"/>
        <dbReference type="ChEBI" id="CHEBI:85448"/>
        <dbReference type="EC" id="2.1.1.63"/>
    </reaction>
</comment>
<dbReference type="Proteomes" id="UP000758856">
    <property type="component" value="Unassembled WGS sequence"/>
</dbReference>
<evidence type="ECO:0000256" key="8">
    <source>
        <dbReference type="ARBA" id="ARBA00023159"/>
    </source>
</evidence>
<dbReference type="GO" id="GO:0032259">
    <property type="term" value="P:methylation"/>
    <property type="evidence" value="ECO:0007669"/>
    <property type="project" value="UniProtKB-KW"/>
</dbReference>
<keyword evidence="5 16" id="KW-0808">Transferase</keyword>
<dbReference type="InterPro" id="IPR001497">
    <property type="entry name" value="MethylDNA_cys_MeTrfase_AS"/>
</dbReference>
<sequence length="364" mass="37996">MTAPARAADQPPADRDPRWDAVAARDAAADGAFVYSVRTTGVYCRPSCPSRRANPQNVAFHVDGAAAEAAGFRPCRRCRPDDVSPTAARAALVARACRVIEAAEEPPALDRLARACGTSAARLVSAFKAETGLTPKAYAQGERVRRMRRELSRPQASVASAIYGAGFSSSGRFYAVADDALGMPPSAYRAGGEGAAIRFAVAQCSLGALLVAASARGVCAILLGDDPDALVRDLQDRFPKAELTGGEAGFERVVAEVAGLVERPGRGLDLPLDIRGTAFQRRVWEALRKLPAGATASYADVAAAIGAPKAVRAVAQACGANALAVAIPCHRVVRTDGSLSGYRWGVERKRALLAREAEQGGASD</sequence>
<dbReference type="InterPro" id="IPR014048">
    <property type="entry name" value="MethylDNA_cys_MeTrfase_DNA-bd"/>
</dbReference>
<dbReference type="NCBIfam" id="TIGR00589">
    <property type="entry name" value="ogt"/>
    <property type="match status" value="1"/>
</dbReference>
<evidence type="ECO:0000256" key="1">
    <source>
        <dbReference type="ARBA" id="ARBA00001286"/>
    </source>
</evidence>
<dbReference type="PROSITE" id="PS01124">
    <property type="entry name" value="HTH_ARAC_FAMILY_2"/>
    <property type="match status" value="1"/>
</dbReference>
<reference evidence="15" key="3">
    <citation type="submission" date="2023-01" db="EMBL/GenBank/DDBJ databases">
        <authorList>
            <person name="Sun Q."/>
            <person name="Evtushenko L."/>
        </authorList>
    </citation>
    <scope>NUCLEOTIDE SEQUENCE</scope>
    <source>
        <strain evidence="15">VKM B-1606</strain>
    </source>
</reference>
<protein>
    <recommendedName>
        <fullName evidence="3">methylated-DNA--[protein]-cysteine S-methyltransferase</fullName>
        <ecNumber evidence="3">2.1.1.63</ecNumber>
    </recommendedName>
</protein>
<dbReference type="Proteomes" id="UP001143400">
    <property type="component" value="Unassembled WGS sequence"/>
</dbReference>
<dbReference type="PROSITE" id="PS00374">
    <property type="entry name" value="MGMT"/>
    <property type="match status" value="1"/>
</dbReference>
<dbReference type="GO" id="GO:0003908">
    <property type="term" value="F:methylated-DNA-[protein]-cysteine S-methyltransferase activity"/>
    <property type="evidence" value="ECO:0007669"/>
    <property type="project" value="UniProtKB-EC"/>
</dbReference>
<dbReference type="Pfam" id="PF12833">
    <property type="entry name" value="HTH_18"/>
    <property type="match status" value="1"/>
</dbReference>
<dbReference type="Gene3D" id="3.30.160.70">
    <property type="entry name" value="Methylated DNA-protein cysteine methyltransferase domain"/>
    <property type="match status" value="1"/>
</dbReference>
<dbReference type="CDD" id="cd06445">
    <property type="entry name" value="ATase"/>
    <property type="match status" value="1"/>
</dbReference>
<dbReference type="InterPro" id="IPR018060">
    <property type="entry name" value="HTH_AraC"/>
</dbReference>
<feature type="active site" description="Nucleophile; methyl group acceptor from either O6-methylguanine or O4-methylthymine" evidence="12">
    <location>
        <position position="329"/>
    </location>
</feature>
<dbReference type="InterPro" id="IPR036631">
    <property type="entry name" value="MGMT_N_sf"/>
</dbReference>
<evidence type="ECO:0000256" key="10">
    <source>
        <dbReference type="ARBA" id="ARBA00023204"/>
    </source>
</evidence>
<proteinExistence type="inferred from homology"/>
<evidence type="ECO:0000256" key="11">
    <source>
        <dbReference type="ARBA" id="ARBA00049348"/>
    </source>
</evidence>
<dbReference type="InterPro" id="IPR036217">
    <property type="entry name" value="MethylDNA_cys_MeTrfase_DNAb"/>
</dbReference>
<dbReference type="Gene3D" id="3.40.10.10">
    <property type="entry name" value="DNA Methylphosphotriester Repair Domain"/>
    <property type="match status" value="1"/>
</dbReference>
<evidence type="ECO:0000256" key="9">
    <source>
        <dbReference type="ARBA" id="ARBA00023163"/>
    </source>
</evidence>
<dbReference type="SUPFAM" id="SSF46767">
    <property type="entry name" value="Methylated DNA-protein cysteine methyltransferase, C-terminal domain"/>
    <property type="match status" value="1"/>
</dbReference>
<keyword evidence="8" id="KW-0010">Activator</keyword>
<dbReference type="InterPro" id="IPR009057">
    <property type="entry name" value="Homeodomain-like_sf"/>
</dbReference>
<dbReference type="GO" id="GO:0003700">
    <property type="term" value="F:DNA-binding transcription factor activity"/>
    <property type="evidence" value="ECO:0007669"/>
    <property type="project" value="InterPro"/>
</dbReference>
<evidence type="ECO:0000256" key="7">
    <source>
        <dbReference type="ARBA" id="ARBA00023015"/>
    </source>
</evidence>
<organism evidence="15 18">
    <name type="scientific">Methylopila capsulata</name>
    <dbReference type="NCBI Taxonomy" id="61654"/>
    <lineage>
        <taxon>Bacteria</taxon>
        <taxon>Pseudomonadati</taxon>
        <taxon>Pseudomonadota</taxon>
        <taxon>Alphaproteobacteria</taxon>
        <taxon>Hyphomicrobiales</taxon>
        <taxon>Methylopilaceae</taxon>
        <taxon>Methylopila</taxon>
    </lineage>
</organism>
<evidence type="ECO:0000256" key="2">
    <source>
        <dbReference type="ARBA" id="ARBA00008711"/>
    </source>
</evidence>
<feature type="domain" description="HTH araC/xylS-type" evidence="14">
    <location>
        <begin position="94"/>
        <end position="191"/>
    </location>
</feature>
<keyword evidence="17" id="KW-1185">Reference proteome</keyword>
<feature type="active site" description="Nucleophile; methyl group acceptor from methylphosphotriester" evidence="12">
    <location>
        <position position="44"/>
    </location>
</feature>
<dbReference type="InterPro" id="IPR036388">
    <property type="entry name" value="WH-like_DNA-bd_sf"/>
</dbReference>
<keyword evidence="6" id="KW-0227">DNA damage</keyword>
<dbReference type="GO" id="GO:0043565">
    <property type="term" value="F:sequence-specific DNA binding"/>
    <property type="evidence" value="ECO:0007669"/>
    <property type="project" value="InterPro"/>
</dbReference>
<evidence type="ECO:0000256" key="4">
    <source>
        <dbReference type="ARBA" id="ARBA00022603"/>
    </source>
</evidence>
<evidence type="ECO:0000256" key="13">
    <source>
        <dbReference type="PIRSR" id="PIRSR000409-3"/>
    </source>
</evidence>
<dbReference type="RefSeq" id="WP_204951329.1">
    <property type="nucleotide sequence ID" value="NZ_BSFF01000003.1"/>
</dbReference>
<evidence type="ECO:0000256" key="3">
    <source>
        <dbReference type="ARBA" id="ARBA00011918"/>
    </source>
</evidence>
<keyword evidence="7" id="KW-0805">Transcription regulation</keyword>
<dbReference type="Pfam" id="PF01035">
    <property type="entry name" value="DNA_binding_1"/>
    <property type="match status" value="1"/>
</dbReference>
<dbReference type="SUPFAM" id="SSF53155">
    <property type="entry name" value="Methylated DNA-protein cysteine methyltransferase domain"/>
    <property type="match status" value="1"/>
</dbReference>
<comment type="caution">
    <text evidence="15">The sequence shown here is derived from an EMBL/GenBank/DDBJ whole genome shotgun (WGS) entry which is preliminary data.</text>
</comment>
<reference evidence="15" key="1">
    <citation type="journal article" date="2014" name="Int. J. Syst. Evol. Microbiol.">
        <title>Complete genome sequence of Corynebacterium casei LMG S-19264T (=DSM 44701T), isolated from a smear-ripened cheese.</title>
        <authorList>
            <consortium name="US DOE Joint Genome Institute (JGI-PGF)"/>
            <person name="Walter F."/>
            <person name="Albersmeier A."/>
            <person name="Kalinowski J."/>
            <person name="Ruckert C."/>
        </authorList>
    </citation>
    <scope>NUCLEOTIDE SEQUENCE</scope>
    <source>
        <strain evidence="15">VKM B-1606</strain>
    </source>
</reference>
<evidence type="ECO:0000313" key="18">
    <source>
        <dbReference type="Proteomes" id="UP001143400"/>
    </source>
</evidence>
<name>A0A9W6IV10_9HYPH</name>
<keyword evidence="10" id="KW-0234">DNA repair</keyword>
<dbReference type="SUPFAM" id="SSF46689">
    <property type="entry name" value="Homeodomain-like"/>
    <property type="match status" value="1"/>
</dbReference>
<dbReference type="NCBIfam" id="NF011964">
    <property type="entry name" value="PRK15435.1"/>
    <property type="match status" value="1"/>
</dbReference>
<evidence type="ECO:0000313" key="15">
    <source>
        <dbReference type="EMBL" id="GLK57091.1"/>
    </source>
</evidence>
<comment type="catalytic activity">
    <reaction evidence="1">
        <text>a 4-O-methyl-thymidine in DNA + L-cysteinyl-[protein] = a thymidine in DNA + S-methyl-L-cysteinyl-[protein]</text>
        <dbReference type="Rhea" id="RHEA:53428"/>
        <dbReference type="Rhea" id="RHEA-COMP:10131"/>
        <dbReference type="Rhea" id="RHEA-COMP:10132"/>
        <dbReference type="Rhea" id="RHEA-COMP:13555"/>
        <dbReference type="Rhea" id="RHEA-COMP:13556"/>
        <dbReference type="ChEBI" id="CHEBI:29950"/>
        <dbReference type="ChEBI" id="CHEBI:82612"/>
        <dbReference type="ChEBI" id="CHEBI:137386"/>
        <dbReference type="ChEBI" id="CHEBI:137387"/>
        <dbReference type="EC" id="2.1.1.63"/>
    </reaction>
</comment>
<dbReference type="Pfam" id="PF02805">
    <property type="entry name" value="Ada_Zn_binding"/>
    <property type="match status" value="1"/>
</dbReference>
<evidence type="ECO:0000256" key="12">
    <source>
        <dbReference type="PIRSR" id="PIRSR000409-1"/>
    </source>
</evidence>
<keyword evidence="13" id="KW-0862">Zinc</keyword>
<evidence type="ECO:0000259" key="14">
    <source>
        <dbReference type="PROSITE" id="PS01124"/>
    </source>
</evidence>
<dbReference type="EMBL" id="BSFF01000003">
    <property type="protein sequence ID" value="GLK57091.1"/>
    <property type="molecule type" value="Genomic_DNA"/>
</dbReference>
<comment type="cofactor">
    <cofactor evidence="13">
        <name>Zn(2+)</name>
        <dbReference type="ChEBI" id="CHEBI:29105"/>
    </cofactor>
    <text evidence="13">Binds 1 zinc ion per subunit.</text>
</comment>
<dbReference type="FunFam" id="1.10.10.10:FF:000214">
    <property type="entry name" value="Methylated-DNA--protein-cysteine methyltransferase"/>
    <property type="match status" value="1"/>
</dbReference>
<dbReference type="Gene3D" id="1.10.10.10">
    <property type="entry name" value="Winged helix-like DNA-binding domain superfamily/Winged helix DNA-binding domain"/>
    <property type="match status" value="1"/>
</dbReference>
<accession>A0A9W6IV10</accession>
<feature type="binding site" evidence="13">
    <location>
        <position position="78"/>
    </location>
    <ligand>
        <name>Zn(2+)</name>
        <dbReference type="ChEBI" id="CHEBI:29105"/>
    </ligand>
</feature>
<keyword evidence="9" id="KW-0804">Transcription</keyword>
<dbReference type="EC" id="2.1.1.63" evidence="3"/>
<dbReference type="AlphaFoldDB" id="A0A9W6IV10"/>
<evidence type="ECO:0000256" key="6">
    <source>
        <dbReference type="ARBA" id="ARBA00022763"/>
    </source>
</evidence>
<dbReference type="PANTHER" id="PTHR10815:SF14">
    <property type="entry name" value="BIFUNCTIONAL TRANSCRIPTIONAL ACTIVATOR_DNA REPAIR ENZYME ADA"/>
    <property type="match status" value="1"/>
</dbReference>
<dbReference type="GO" id="GO:0006281">
    <property type="term" value="P:DNA repair"/>
    <property type="evidence" value="ECO:0007669"/>
    <property type="project" value="UniProtKB-KW"/>
</dbReference>
<feature type="binding site" evidence="13">
    <location>
        <position position="48"/>
    </location>
    <ligand>
        <name>Zn(2+)</name>
        <dbReference type="ChEBI" id="CHEBI:29105"/>
    </ligand>
</feature>
<dbReference type="PIRSF" id="PIRSF000409">
    <property type="entry name" value="Ada"/>
    <property type="match status" value="1"/>
</dbReference>
<dbReference type="SMART" id="SM00342">
    <property type="entry name" value="HTH_ARAC"/>
    <property type="match status" value="1"/>
</dbReference>
<keyword evidence="13" id="KW-0479">Metal-binding</keyword>
<reference evidence="16 17" key="2">
    <citation type="submission" date="2021-01" db="EMBL/GenBank/DDBJ databases">
        <title>Genomic Encyclopedia of Type Strains, Phase IV (KMG-IV): sequencing the most valuable type-strain genomes for metagenomic binning, comparative biology and taxonomic classification.</title>
        <authorList>
            <person name="Goeker M."/>
        </authorList>
    </citation>
    <scope>NUCLEOTIDE SEQUENCE [LARGE SCALE GENOMIC DNA]</scope>
    <source>
        <strain evidence="16 17">DSM 6130</strain>
    </source>
</reference>
<dbReference type="EMBL" id="JAFBCY010000003">
    <property type="protein sequence ID" value="MBM7852882.1"/>
    <property type="molecule type" value="Genomic_DNA"/>
</dbReference>
<gene>
    <name evidence="15" type="primary">ada</name>
    <name evidence="15" type="ORF">GCM10008170_31100</name>
    <name evidence="16" type="ORF">JOD31_003124</name>
</gene>
<dbReference type="InterPro" id="IPR016221">
    <property type="entry name" value="Bifunct_regulatory_prot_Ada"/>
</dbReference>
<dbReference type="PANTHER" id="PTHR10815">
    <property type="entry name" value="METHYLATED-DNA--PROTEIN-CYSTEINE METHYLTRANSFERASE"/>
    <property type="match status" value="1"/>
</dbReference>
<evidence type="ECO:0000256" key="5">
    <source>
        <dbReference type="ARBA" id="ARBA00022679"/>
    </source>
</evidence>
<keyword evidence="4 16" id="KW-0489">Methyltransferase</keyword>
<feature type="binding site" evidence="13">
    <location>
        <position position="44"/>
    </location>
    <ligand>
        <name>Zn(2+)</name>
        <dbReference type="ChEBI" id="CHEBI:29105"/>
    </ligand>
</feature>
<dbReference type="SUPFAM" id="SSF57884">
    <property type="entry name" value="Ada DNA repair protein, N-terminal domain (N-Ada 10)"/>
    <property type="match status" value="1"/>
</dbReference>
<dbReference type="GO" id="GO:0008270">
    <property type="term" value="F:zinc ion binding"/>
    <property type="evidence" value="ECO:0007669"/>
    <property type="project" value="InterPro"/>
</dbReference>
<dbReference type="InterPro" id="IPR035451">
    <property type="entry name" value="Ada-like_dom_sf"/>
</dbReference>
<evidence type="ECO:0000313" key="16">
    <source>
        <dbReference type="EMBL" id="MBM7852882.1"/>
    </source>
</evidence>
<dbReference type="Gene3D" id="1.10.10.60">
    <property type="entry name" value="Homeodomain-like"/>
    <property type="match status" value="1"/>
</dbReference>
<evidence type="ECO:0000313" key="17">
    <source>
        <dbReference type="Proteomes" id="UP000758856"/>
    </source>
</evidence>
<comment type="similarity">
    <text evidence="2">Belongs to the MGMT family.</text>
</comment>
<feature type="binding site" evidence="13">
    <location>
        <position position="75"/>
    </location>
    <ligand>
        <name>Zn(2+)</name>
        <dbReference type="ChEBI" id="CHEBI:29105"/>
    </ligand>
</feature>